<dbReference type="InterPro" id="IPR007729">
    <property type="entry name" value="DGOK"/>
</dbReference>
<dbReference type="Proteomes" id="UP000606730">
    <property type="component" value="Unassembled WGS sequence"/>
</dbReference>
<reference evidence="1" key="2">
    <citation type="submission" date="2020-09" db="EMBL/GenBank/DDBJ databases">
        <authorList>
            <person name="Sun Q."/>
            <person name="Zhou Y."/>
        </authorList>
    </citation>
    <scope>NUCLEOTIDE SEQUENCE</scope>
    <source>
        <strain evidence="1">CGMCC 1.16012</strain>
    </source>
</reference>
<reference evidence="1" key="1">
    <citation type="journal article" date="2014" name="Int. J. Syst. Evol. Microbiol.">
        <title>Complete genome sequence of Corynebacterium casei LMG S-19264T (=DSM 44701T), isolated from a smear-ripened cheese.</title>
        <authorList>
            <consortium name="US DOE Joint Genome Institute (JGI-PGF)"/>
            <person name="Walter F."/>
            <person name="Albersmeier A."/>
            <person name="Kalinowski J."/>
            <person name="Ruckert C."/>
        </authorList>
    </citation>
    <scope>NUCLEOTIDE SEQUENCE</scope>
    <source>
        <strain evidence="1">CGMCC 1.16012</strain>
    </source>
</reference>
<keyword evidence="2" id="KW-1185">Reference proteome</keyword>
<evidence type="ECO:0000313" key="1">
    <source>
        <dbReference type="EMBL" id="GGE61045.1"/>
    </source>
</evidence>
<sequence>MDHVTTIWIAAEIKAGCTFLYAVDPSGQLARKTSITAPDEAAWIAAVTEFAETEDAALVTCGMASDGYRPLPAKPIAETLAPKVCGPLTRIGIRGLSQSSPTAITSGAETRISGFLSLNPDFDGVLCLPDMETTWAHISAGEVVSMQTFATQHLATALSDEGECALPDPSTPEFDDALSDTISKPERLAAKLASARAEARLQDHAGNTLQAQTWGALLGAELSATRPYWLGQQVAVISEPKLGALYSAALGKQGLPPILADGEAMLLKGFALAWKRCKS</sequence>
<evidence type="ECO:0000313" key="2">
    <source>
        <dbReference type="Proteomes" id="UP000606730"/>
    </source>
</evidence>
<dbReference type="GO" id="GO:0034194">
    <property type="term" value="P:D-galactonate catabolic process"/>
    <property type="evidence" value="ECO:0007669"/>
    <property type="project" value="InterPro"/>
</dbReference>
<comment type="caution">
    <text evidence="1">The sequence shown here is derived from an EMBL/GenBank/DDBJ whole genome shotgun (WGS) entry which is preliminary data.</text>
</comment>
<proteinExistence type="predicted"/>
<protein>
    <submittedName>
        <fullName evidence="1">2-keto-3-deoxy-galactonokinase</fullName>
    </submittedName>
</protein>
<name>A0A917ALY1_9RHOB</name>
<gene>
    <name evidence="1" type="ORF">GCM10011517_30770</name>
</gene>
<dbReference type="GO" id="GO:0008671">
    <property type="term" value="F:2-dehydro-3-deoxygalactonokinase activity"/>
    <property type="evidence" value="ECO:0007669"/>
    <property type="project" value="InterPro"/>
</dbReference>
<organism evidence="1 2">
    <name type="scientific">Actibacterium pelagium</name>
    <dbReference type="NCBI Taxonomy" id="2029103"/>
    <lineage>
        <taxon>Bacteria</taxon>
        <taxon>Pseudomonadati</taxon>
        <taxon>Pseudomonadota</taxon>
        <taxon>Alphaproteobacteria</taxon>
        <taxon>Rhodobacterales</taxon>
        <taxon>Roseobacteraceae</taxon>
        <taxon>Actibacterium</taxon>
    </lineage>
</organism>
<accession>A0A917ALY1</accession>
<dbReference type="InterPro" id="IPR042257">
    <property type="entry name" value="DGOK_C"/>
</dbReference>
<dbReference type="Gene3D" id="3.30.420.310">
    <property type="entry name" value="2-keto-3-deoxy-galactonokinase, C-terminal domain"/>
    <property type="match status" value="1"/>
</dbReference>
<dbReference type="AlphaFoldDB" id="A0A917ALY1"/>
<dbReference type="Pfam" id="PF05035">
    <property type="entry name" value="DGOK"/>
    <property type="match status" value="1"/>
</dbReference>
<dbReference type="EMBL" id="BMKN01000003">
    <property type="protein sequence ID" value="GGE61045.1"/>
    <property type="molecule type" value="Genomic_DNA"/>
</dbReference>